<reference evidence="3 4" key="1">
    <citation type="submission" date="2020-08" db="EMBL/GenBank/DDBJ databases">
        <title>Sequencing the genomes of 1000 actinobacteria strains.</title>
        <authorList>
            <person name="Klenk H.-P."/>
        </authorList>
    </citation>
    <scope>NUCLEOTIDE SEQUENCE [LARGE SCALE GENOMIC DNA]</scope>
    <source>
        <strain evidence="3 4">DSM 46659</strain>
    </source>
</reference>
<protein>
    <submittedName>
        <fullName evidence="3">Uncharacterized protein</fullName>
    </submittedName>
</protein>
<dbReference type="RefSeq" id="WP_184077206.1">
    <property type="nucleotide sequence ID" value="NZ_JACHDS010000001.1"/>
</dbReference>
<keyword evidence="2" id="KW-1133">Transmembrane helix</keyword>
<organism evidence="3 4">
    <name type="scientific">Nocardiopsis mwathae</name>
    <dbReference type="NCBI Taxonomy" id="1472723"/>
    <lineage>
        <taxon>Bacteria</taxon>
        <taxon>Bacillati</taxon>
        <taxon>Actinomycetota</taxon>
        <taxon>Actinomycetes</taxon>
        <taxon>Streptosporangiales</taxon>
        <taxon>Nocardiopsidaceae</taxon>
        <taxon>Nocardiopsis</taxon>
    </lineage>
</organism>
<name>A0A7W9YK48_9ACTN</name>
<feature type="compositionally biased region" description="Pro residues" evidence="1">
    <location>
        <begin position="237"/>
        <end position="298"/>
    </location>
</feature>
<comment type="caution">
    <text evidence="3">The sequence shown here is derived from an EMBL/GenBank/DDBJ whole genome shotgun (WGS) entry which is preliminary data.</text>
</comment>
<feature type="transmembrane region" description="Helical" evidence="2">
    <location>
        <begin position="163"/>
        <end position="185"/>
    </location>
</feature>
<keyword evidence="2" id="KW-0472">Membrane</keyword>
<proteinExistence type="predicted"/>
<evidence type="ECO:0000256" key="2">
    <source>
        <dbReference type="SAM" id="Phobius"/>
    </source>
</evidence>
<evidence type="ECO:0000256" key="1">
    <source>
        <dbReference type="SAM" id="MobiDB-lite"/>
    </source>
</evidence>
<sequence>MSSPRDTSPWQRLIGPTGIGAVLICLFLPFVGVSCDTGLGTLDVQASGWDLAVGGEPSVSGSGVLEEDTSRGFDPADDVGYGEEPGAVGAHVLMLGGIVSLLTGAVLGVVLPSVRARALGGLVATALAMLLFSVNELLVYLALEERVAAESVWLPEAVEVGTRYGFWVTVALLAALTAYNAFVLWTTAETRGRTPHGSYGPHGPHGPYSPPGTQGPPGLPGPQSPYGPHGPHSPDFGPAPPPHGPPQSPPAPPHGTQPPRRPGFPTPGPQPRPEPPIVHPPYPPAPAPRDDPYGPPYG</sequence>
<feature type="compositionally biased region" description="Pro residues" evidence="1">
    <location>
        <begin position="207"/>
        <end position="225"/>
    </location>
</feature>
<gene>
    <name evidence="3" type="ORF">HNR23_003727</name>
</gene>
<feature type="transmembrane region" description="Helical" evidence="2">
    <location>
        <begin position="12"/>
        <end position="32"/>
    </location>
</feature>
<dbReference type="PROSITE" id="PS51257">
    <property type="entry name" value="PROKAR_LIPOPROTEIN"/>
    <property type="match status" value="1"/>
</dbReference>
<feature type="compositionally biased region" description="Low complexity" evidence="1">
    <location>
        <begin position="195"/>
        <end position="206"/>
    </location>
</feature>
<keyword evidence="2" id="KW-0812">Transmembrane</keyword>
<feature type="transmembrane region" description="Helical" evidence="2">
    <location>
        <begin position="118"/>
        <end position="143"/>
    </location>
</feature>
<accession>A0A7W9YK48</accession>
<feature type="region of interest" description="Disordered" evidence="1">
    <location>
        <begin position="194"/>
        <end position="298"/>
    </location>
</feature>
<dbReference type="EMBL" id="JACHDS010000001">
    <property type="protein sequence ID" value="MBB6173667.1"/>
    <property type="molecule type" value="Genomic_DNA"/>
</dbReference>
<evidence type="ECO:0000313" key="3">
    <source>
        <dbReference type="EMBL" id="MBB6173667.1"/>
    </source>
</evidence>
<feature type="transmembrane region" description="Helical" evidence="2">
    <location>
        <begin position="88"/>
        <end position="111"/>
    </location>
</feature>
<keyword evidence="4" id="KW-1185">Reference proteome</keyword>
<dbReference type="Proteomes" id="UP000546642">
    <property type="component" value="Unassembled WGS sequence"/>
</dbReference>
<evidence type="ECO:0000313" key="4">
    <source>
        <dbReference type="Proteomes" id="UP000546642"/>
    </source>
</evidence>
<dbReference type="AlphaFoldDB" id="A0A7W9YK48"/>